<evidence type="ECO:0000313" key="1">
    <source>
        <dbReference type="EMBL" id="SVC03946.1"/>
    </source>
</evidence>
<proteinExistence type="predicted"/>
<reference evidence="1" key="1">
    <citation type="submission" date="2018-05" db="EMBL/GenBank/DDBJ databases">
        <authorList>
            <person name="Lanie J.A."/>
            <person name="Ng W.-L."/>
            <person name="Kazmierczak K.M."/>
            <person name="Andrzejewski T.M."/>
            <person name="Davidsen T.M."/>
            <person name="Wayne K.J."/>
            <person name="Tettelin H."/>
            <person name="Glass J.I."/>
            <person name="Rusch D."/>
            <person name="Podicherti R."/>
            <person name="Tsui H.-C.T."/>
            <person name="Winkler M.E."/>
        </authorList>
    </citation>
    <scope>NUCLEOTIDE SEQUENCE</scope>
</reference>
<sequence>MVHFFPVEVEKFLRNLKVIFLRSGNLFTKFKGIFPAPQRKNTFKFRMCHVDHGEKRPLFPVEV</sequence>
<accession>A0A382IWE0</accession>
<dbReference type="EMBL" id="UINC01070084">
    <property type="protein sequence ID" value="SVC03946.1"/>
    <property type="molecule type" value="Genomic_DNA"/>
</dbReference>
<dbReference type="AlphaFoldDB" id="A0A382IWE0"/>
<name>A0A382IWE0_9ZZZZ</name>
<organism evidence="1">
    <name type="scientific">marine metagenome</name>
    <dbReference type="NCBI Taxonomy" id="408172"/>
    <lineage>
        <taxon>unclassified sequences</taxon>
        <taxon>metagenomes</taxon>
        <taxon>ecological metagenomes</taxon>
    </lineage>
</organism>
<gene>
    <name evidence="1" type="ORF">METZ01_LOCUS256800</name>
</gene>
<protein>
    <submittedName>
        <fullName evidence="1">Uncharacterized protein</fullName>
    </submittedName>
</protein>